<evidence type="ECO:0000313" key="1">
    <source>
        <dbReference type="EMBL" id="ELQ32435.1"/>
    </source>
</evidence>
<protein>
    <submittedName>
        <fullName evidence="1">Uncharacterized protein</fullName>
    </submittedName>
</protein>
<organism evidence="1">
    <name type="scientific">Pyricularia oryzae (strain Y34)</name>
    <name type="common">Rice blast fungus</name>
    <name type="synonym">Magnaporthe oryzae</name>
    <dbReference type="NCBI Taxonomy" id="1143189"/>
    <lineage>
        <taxon>Eukaryota</taxon>
        <taxon>Fungi</taxon>
        <taxon>Dikarya</taxon>
        <taxon>Ascomycota</taxon>
        <taxon>Pezizomycotina</taxon>
        <taxon>Sordariomycetes</taxon>
        <taxon>Sordariomycetidae</taxon>
        <taxon>Magnaporthales</taxon>
        <taxon>Pyriculariaceae</taxon>
        <taxon>Pyricularia</taxon>
    </lineage>
</organism>
<dbReference type="Proteomes" id="UP000011086">
    <property type="component" value="Unassembled WGS sequence"/>
</dbReference>
<reference evidence="1" key="1">
    <citation type="journal article" date="2012" name="PLoS Genet.">
        <title>Comparative analysis of the genomes of two field isolates of the rice blast fungus Magnaporthe oryzae.</title>
        <authorList>
            <person name="Xue M."/>
            <person name="Yang J."/>
            <person name="Li Z."/>
            <person name="Hu S."/>
            <person name="Yao N."/>
            <person name="Dean R.A."/>
            <person name="Zhao W."/>
            <person name="Shen M."/>
            <person name="Zhang H."/>
            <person name="Li C."/>
            <person name="Liu L."/>
            <person name="Cao L."/>
            <person name="Xu X."/>
            <person name="Xing Y."/>
            <person name="Hsiang T."/>
            <person name="Zhang Z."/>
            <person name="Xu J.R."/>
            <person name="Peng Y.L."/>
        </authorList>
    </citation>
    <scope>NUCLEOTIDE SEQUENCE</scope>
    <source>
        <strain evidence="1">Y34</strain>
    </source>
</reference>
<dbReference type="EMBL" id="JH793192">
    <property type="protein sequence ID" value="ELQ32435.1"/>
    <property type="molecule type" value="Genomic_DNA"/>
</dbReference>
<gene>
    <name evidence="1" type="ORF">OOU_Y34scaffold01162g3</name>
</gene>
<sequence length="50" mass="5749">MPSEKSTNEPGWIWGRNKIDANISRPTVLALRPEIGWRHRPSGTLLFHPK</sequence>
<dbReference type="AlphaFoldDB" id="A0AA97NLN5"/>
<accession>A0AA97NLN5</accession>
<proteinExistence type="predicted"/>
<name>A0AA97NLN5_PYRO3</name>